<reference evidence="2" key="1">
    <citation type="submission" date="2022-10" db="EMBL/GenBank/DDBJ databases">
        <title>Puccinia triticina Genome sequencing and assembly.</title>
        <authorList>
            <person name="Li C."/>
        </authorList>
    </citation>
    <scope>NUCLEOTIDE SEQUENCE</scope>
    <source>
        <strain evidence="2">Pt15</strain>
    </source>
</reference>
<feature type="region of interest" description="Disordered" evidence="1">
    <location>
        <begin position="1"/>
        <end position="71"/>
    </location>
</feature>
<feature type="compositionally biased region" description="Polar residues" evidence="1">
    <location>
        <begin position="52"/>
        <end position="66"/>
    </location>
</feature>
<protein>
    <submittedName>
        <fullName evidence="2">Uncharacterized protein</fullName>
    </submittedName>
</protein>
<gene>
    <name evidence="2" type="ORF">PtA15_3A891</name>
</gene>
<organism evidence="2 3">
    <name type="scientific">Puccinia triticina</name>
    <dbReference type="NCBI Taxonomy" id="208348"/>
    <lineage>
        <taxon>Eukaryota</taxon>
        <taxon>Fungi</taxon>
        <taxon>Dikarya</taxon>
        <taxon>Basidiomycota</taxon>
        <taxon>Pucciniomycotina</taxon>
        <taxon>Pucciniomycetes</taxon>
        <taxon>Pucciniales</taxon>
        <taxon>Pucciniaceae</taxon>
        <taxon>Puccinia</taxon>
    </lineage>
</organism>
<dbReference type="GeneID" id="77808799"/>
<feature type="compositionally biased region" description="Low complexity" evidence="1">
    <location>
        <begin position="24"/>
        <end position="38"/>
    </location>
</feature>
<proteinExistence type="predicted"/>
<evidence type="ECO:0000256" key="1">
    <source>
        <dbReference type="SAM" id="MobiDB-lite"/>
    </source>
</evidence>
<sequence length="146" mass="15116">MTPSSSSSSSTHTQPAVLPSNRCPSAPATSDGGSSASSKLSWPTPSALCARNTPTNSAGKQPQTASHPLPIYRTTYHPISLTLSSFSPVKPLHHTGDIASSSICSFPPPCTTKPLFPPPSYDGGANLCQPRLLHPFNPVQPGLSVA</sequence>
<accession>A0ABY7CFH9</accession>
<evidence type="ECO:0000313" key="2">
    <source>
        <dbReference type="EMBL" id="WAQ83520.1"/>
    </source>
</evidence>
<dbReference type="Proteomes" id="UP001164743">
    <property type="component" value="Chromosome 3A"/>
</dbReference>
<evidence type="ECO:0000313" key="3">
    <source>
        <dbReference type="Proteomes" id="UP001164743"/>
    </source>
</evidence>
<feature type="compositionally biased region" description="Low complexity" evidence="1">
    <location>
        <begin position="1"/>
        <end position="10"/>
    </location>
</feature>
<dbReference type="EMBL" id="CP110423">
    <property type="protein sequence ID" value="WAQ83520.1"/>
    <property type="molecule type" value="Genomic_DNA"/>
</dbReference>
<keyword evidence="3" id="KW-1185">Reference proteome</keyword>
<name>A0ABY7CFH9_9BASI</name>
<dbReference type="RefSeq" id="XP_053019075.1">
    <property type="nucleotide sequence ID" value="XM_053167904.1"/>
</dbReference>